<reference evidence="1 2" key="1">
    <citation type="submission" date="2018-01" db="EMBL/GenBank/DDBJ databases">
        <authorList>
            <person name="Paulsen S."/>
            <person name="Gram L.K."/>
        </authorList>
    </citation>
    <scope>NUCLEOTIDE SEQUENCE [LARGE SCALE GENOMIC DNA]</scope>
    <source>
        <strain evidence="1 2">S2599</strain>
    </source>
</reference>
<dbReference type="SUPFAM" id="SSF53474">
    <property type="entry name" value="alpha/beta-Hydrolases"/>
    <property type="match status" value="1"/>
</dbReference>
<evidence type="ECO:0000313" key="2">
    <source>
        <dbReference type="Proteomes" id="UP000306719"/>
    </source>
</evidence>
<organism evidence="1 2">
    <name type="scientific">Pseudoalteromonas rubra</name>
    <dbReference type="NCBI Taxonomy" id="43658"/>
    <lineage>
        <taxon>Bacteria</taxon>
        <taxon>Pseudomonadati</taxon>
        <taxon>Pseudomonadota</taxon>
        <taxon>Gammaproteobacteria</taxon>
        <taxon>Alteromonadales</taxon>
        <taxon>Pseudoalteromonadaceae</taxon>
        <taxon>Pseudoalteromonas</taxon>
    </lineage>
</organism>
<name>A0A5S3WYM8_9GAMM</name>
<sequence length="372" mass="42559">MNYLKFLTIIFLFIISNSLIAAGIQSEKHTISFHSAILKTQVETEVYLPKGYSDHLQERYPVIITSSGDSRIEALRAQIDWLSHADFGPMPKVILLRIPNIQAAIPKQAQQGSMDQLLGNILVQELLPYLEVHYRAAPFRVLEGFSTWANQSLYLFSHFPEVYQAAILINPAWELEDKIWSEDIQSRLMVGLKQRYLYLSLGNFANNRPYFDALVSKLKTREHVLLTDLSEENYLGAVQIAFYHGVEALFSDRQITDFSPFAEQGISGLQAYYRKLKSKYGYDIPVSGSLAGLALYYMEQGLSKHALPVYEELIKQAPEELHYRIRYAQALNVNGKRVLSKEVFEQALVKAKAQRDERAIDYIQAQLKTAHF</sequence>
<dbReference type="InterPro" id="IPR000801">
    <property type="entry name" value="Esterase-like"/>
</dbReference>
<evidence type="ECO:0000313" key="1">
    <source>
        <dbReference type="EMBL" id="TMP36692.1"/>
    </source>
</evidence>
<comment type="caution">
    <text evidence="1">The sequence shown here is derived from an EMBL/GenBank/DDBJ whole genome shotgun (WGS) entry which is preliminary data.</text>
</comment>
<protein>
    <recommendedName>
        <fullName evidence="3">Esterase</fullName>
    </recommendedName>
</protein>
<dbReference type="InterPro" id="IPR011990">
    <property type="entry name" value="TPR-like_helical_dom_sf"/>
</dbReference>
<gene>
    <name evidence="1" type="ORF">CWB98_13795</name>
</gene>
<reference evidence="2" key="2">
    <citation type="submission" date="2019-06" db="EMBL/GenBank/DDBJ databases">
        <title>Co-occurence of chitin degradation, pigmentation and bioactivity in marine Pseudoalteromonas.</title>
        <authorList>
            <person name="Sonnenschein E.C."/>
            <person name="Bech P.K."/>
        </authorList>
    </citation>
    <scope>NUCLEOTIDE SEQUENCE [LARGE SCALE GENOMIC DNA]</scope>
    <source>
        <strain evidence="2">S2599</strain>
    </source>
</reference>
<proteinExistence type="predicted"/>
<evidence type="ECO:0008006" key="3">
    <source>
        <dbReference type="Google" id="ProtNLM"/>
    </source>
</evidence>
<dbReference type="PANTHER" id="PTHR48098">
    <property type="entry name" value="ENTEROCHELIN ESTERASE-RELATED"/>
    <property type="match status" value="1"/>
</dbReference>
<dbReference type="PANTHER" id="PTHR48098:SF6">
    <property type="entry name" value="FERRI-BACILLIBACTIN ESTERASE BESA"/>
    <property type="match status" value="1"/>
</dbReference>
<dbReference type="Proteomes" id="UP000306719">
    <property type="component" value="Unassembled WGS sequence"/>
</dbReference>
<dbReference type="AlphaFoldDB" id="A0A5S3WYM8"/>
<dbReference type="OrthoDB" id="6280854at2"/>
<dbReference type="Gene3D" id="3.40.50.1820">
    <property type="entry name" value="alpha/beta hydrolase"/>
    <property type="match status" value="1"/>
</dbReference>
<dbReference type="RefSeq" id="WP_138545367.1">
    <property type="nucleotide sequence ID" value="NZ_PNCJ01000017.1"/>
</dbReference>
<dbReference type="SUPFAM" id="SSF48452">
    <property type="entry name" value="TPR-like"/>
    <property type="match status" value="1"/>
</dbReference>
<dbReference type="InterPro" id="IPR029058">
    <property type="entry name" value="AB_hydrolase_fold"/>
</dbReference>
<dbReference type="InterPro" id="IPR050583">
    <property type="entry name" value="Mycobacterial_A85_antigen"/>
</dbReference>
<dbReference type="Pfam" id="PF00756">
    <property type="entry name" value="Esterase"/>
    <property type="match status" value="1"/>
</dbReference>
<dbReference type="EMBL" id="PNCJ01000017">
    <property type="protein sequence ID" value="TMP36692.1"/>
    <property type="molecule type" value="Genomic_DNA"/>
</dbReference>
<accession>A0A5S3WYM8</accession>